<gene>
    <name evidence="1" type="ORF">PARMNEM_LOCUS5951</name>
</gene>
<sequence length="278" mass="31184">MLVVATYSPLVNRTRTKVALKKSKLSREELLEKKDKQRLKILCRTTQSAHGKGAPDGVGATCKRTADFVVNSGGDINNIDQFVKSIQERCLGITCIPIDGNDIQAMIDKVDKEASGQKSFKGTLNVHQLAGSINFDLKSRLTEEEVFTDSISEQNLESVETSTPNKLPKTFDDEIAGTSGTQNSCYNTGDYVLVKLSAKNVEYRYAAVVNEIDEDENDLQVTFLKICDKKMQTFKINDRDISDVSFDQVIQKLDNPNFILKGKRIFYKFSTQVDVFER</sequence>
<accession>A0AAV1KPU0</accession>
<organism evidence="1 2">
    <name type="scientific">Parnassius mnemosyne</name>
    <name type="common">clouded apollo</name>
    <dbReference type="NCBI Taxonomy" id="213953"/>
    <lineage>
        <taxon>Eukaryota</taxon>
        <taxon>Metazoa</taxon>
        <taxon>Ecdysozoa</taxon>
        <taxon>Arthropoda</taxon>
        <taxon>Hexapoda</taxon>
        <taxon>Insecta</taxon>
        <taxon>Pterygota</taxon>
        <taxon>Neoptera</taxon>
        <taxon>Endopterygota</taxon>
        <taxon>Lepidoptera</taxon>
        <taxon>Glossata</taxon>
        <taxon>Ditrysia</taxon>
        <taxon>Papilionoidea</taxon>
        <taxon>Papilionidae</taxon>
        <taxon>Parnassiinae</taxon>
        <taxon>Parnassini</taxon>
        <taxon>Parnassius</taxon>
        <taxon>Driopa</taxon>
    </lineage>
</organism>
<dbReference type="PANTHER" id="PTHR46601:SF1">
    <property type="entry name" value="ADF-H DOMAIN-CONTAINING PROTEIN"/>
    <property type="match status" value="1"/>
</dbReference>
<reference evidence="1 2" key="1">
    <citation type="submission" date="2023-11" db="EMBL/GenBank/DDBJ databases">
        <authorList>
            <person name="Hedman E."/>
            <person name="Englund M."/>
            <person name="Stromberg M."/>
            <person name="Nyberg Akerstrom W."/>
            <person name="Nylinder S."/>
            <person name="Jareborg N."/>
            <person name="Kallberg Y."/>
            <person name="Kronander E."/>
        </authorList>
    </citation>
    <scope>NUCLEOTIDE SEQUENCE [LARGE SCALE GENOMIC DNA]</scope>
</reference>
<dbReference type="EMBL" id="CAVLGL010000068">
    <property type="protein sequence ID" value="CAK1584775.1"/>
    <property type="molecule type" value="Genomic_DNA"/>
</dbReference>
<evidence type="ECO:0000313" key="2">
    <source>
        <dbReference type="Proteomes" id="UP001314205"/>
    </source>
</evidence>
<proteinExistence type="predicted"/>
<dbReference type="Proteomes" id="UP001314205">
    <property type="component" value="Unassembled WGS sequence"/>
</dbReference>
<dbReference type="PANTHER" id="PTHR46601">
    <property type="entry name" value="ULP_PROTEASE DOMAIN-CONTAINING PROTEIN"/>
    <property type="match status" value="1"/>
</dbReference>
<protein>
    <submittedName>
        <fullName evidence="1">Uncharacterized protein</fullName>
    </submittedName>
</protein>
<dbReference type="AlphaFoldDB" id="A0AAV1KPU0"/>
<comment type="caution">
    <text evidence="1">The sequence shown here is derived from an EMBL/GenBank/DDBJ whole genome shotgun (WGS) entry which is preliminary data.</text>
</comment>
<keyword evidence="2" id="KW-1185">Reference proteome</keyword>
<evidence type="ECO:0000313" key="1">
    <source>
        <dbReference type="EMBL" id="CAK1584775.1"/>
    </source>
</evidence>
<name>A0AAV1KPU0_9NEOP</name>